<keyword evidence="4" id="KW-0560">Oxidoreductase</keyword>
<dbReference type="SUPFAM" id="SSF51905">
    <property type="entry name" value="FAD/NAD(P)-binding domain"/>
    <property type="match status" value="1"/>
</dbReference>
<dbReference type="OrthoDB" id="66881at2759"/>
<evidence type="ECO:0000256" key="5">
    <source>
        <dbReference type="SAM" id="MobiDB-lite"/>
    </source>
</evidence>
<gene>
    <name evidence="6" type="ORF">M413DRAFT_440404</name>
</gene>
<name>A0A0C2Z0Y6_HEBCY</name>
<organism evidence="6 7">
    <name type="scientific">Hebeloma cylindrosporum</name>
    <dbReference type="NCBI Taxonomy" id="76867"/>
    <lineage>
        <taxon>Eukaryota</taxon>
        <taxon>Fungi</taxon>
        <taxon>Dikarya</taxon>
        <taxon>Basidiomycota</taxon>
        <taxon>Agaricomycotina</taxon>
        <taxon>Agaricomycetes</taxon>
        <taxon>Agaricomycetidae</taxon>
        <taxon>Agaricales</taxon>
        <taxon>Agaricineae</taxon>
        <taxon>Hymenogastraceae</taxon>
        <taxon>Hebeloma</taxon>
    </lineage>
</organism>
<dbReference type="GO" id="GO:0004499">
    <property type="term" value="F:N,N-dimethylaniline monooxygenase activity"/>
    <property type="evidence" value="ECO:0007669"/>
    <property type="project" value="InterPro"/>
</dbReference>
<dbReference type="Gene3D" id="3.50.50.60">
    <property type="entry name" value="FAD/NAD(P)-binding domain"/>
    <property type="match status" value="1"/>
</dbReference>
<reference evidence="7" key="2">
    <citation type="submission" date="2015-01" db="EMBL/GenBank/DDBJ databases">
        <title>Evolutionary Origins and Diversification of the Mycorrhizal Mutualists.</title>
        <authorList>
            <consortium name="DOE Joint Genome Institute"/>
            <consortium name="Mycorrhizal Genomics Consortium"/>
            <person name="Kohler A."/>
            <person name="Kuo A."/>
            <person name="Nagy L.G."/>
            <person name="Floudas D."/>
            <person name="Copeland A."/>
            <person name="Barry K.W."/>
            <person name="Cichocki N."/>
            <person name="Veneault-Fourrey C."/>
            <person name="LaButti K."/>
            <person name="Lindquist E.A."/>
            <person name="Lipzen A."/>
            <person name="Lundell T."/>
            <person name="Morin E."/>
            <person name="Murat C."/>
            <person name="Riley R."/>
            <person name="Ohm R."/>
            <person name="Sun H."/>
            <person name="Tunlid A."/>
            <person name="Henrissat B."/>
            <person name="Grigoriev I.V."/>
            <person name="Hibbett D.S."/>
            <person name="Martin F."/>
        </authorList>
    </citation>
    <scope>NUCLEOTIDE SEQUENCE [LARGE SCALE GENOMIC DNA]</scope>
    <source>
        <strain evidence="7">h7</strain>
    </source>
</reference>
<accession>A0A0C2Z0Y6</accession>
<evidence type="ECO:0000313" key="7">
    <source>
        <dbReference type="Proteomes" id="UP000053424"/>
    </source>
</evidence>
<dbReference type="InterPro" id="IPR020946">
    <property type="entry name" value="Flavin_mOase-like"/>
</dbReference>
<dbReference type="EMBL" id="KN831770">
    <property type="protein sequence ID" value="KIM46827.1"/>
    <property type="molecule type" value="Genomic_DNA"/>
</dbReference>
<feature type="region of interest" description="Disordered" evidence="5">
    <location>
        <begin position="484"/>
        <end position="505"/>
    </location>
</feature>
<dbReference type="PANTHER" id="PTHR23023">
    <property type="entry name" value="DIMETHYLANILINE MONOOXYGENASE"/>
    <property type="match status" value="1"/>
</dbReference>
<dbReference type="HOGENOM" id="CLU_006909_5_1_1"/>
<evidence type="ECO:0000256" key="2">
    <source>
        <dbReference type="ARBA" id="ARBA00022630"/>
    </source>
</evidence>
<dbReference type="GO" id="GO:0050661">
    <property type="term" value="F:NADP binding"/>
    <property type="evidence" value="ECO:0007669"/>
    <property type="project" value="InterPro"/>
</dbReference>
<dbReference type="Pfam" id="PF00743">
    <property type="entry name" value="FMO-like"/>
    <property type="match status" value="1"/>
</dbReference>
<protein>
    <recommendedName>
        <fullName evidence="8">FAD/NAD(P)-binding domain-containing protein</fullName>
    </recommendedName>
</protein>
<evidence type="ECO:0000256" key="1">
    <source>
        <dbReference type="ARBA" id="ARBA00009183"/>
    </source>
</evidence>
<feature type="compositionally biased region" description="Gly residues" evidence="5">
    <location>
        <begin position="484"/>
        <end position="495"/>
    </location>
</feature>
<reference evidence="6 7" key="1">
    <citation type="submission" date="2014-04" db="EMBL/GenBank/DDBJ databases">
        <authorList>
            <consortium name="DOE Joint Genome Institute"/>
            <person name="Kuo A."/>
            <person name="Gay G."/>
            <person name="Dore J."/>
            <person name="Kohler A."/>
            <person name="Nagy L.G."/>
            <person name="Floudas D."/>
            <person name="Copeland A."/>
            <person name="Barry K.W."/>
            <person name="Cichocki N."/>
            <person name="Veneault-Fourrey C."/>
            <person name="LaButti K."/>
            <person name="Lindquist E.A."/>
            <person name="Lipzen A."/>
            <person name="Lundell T."/>
            <person name="Morin E."/>
            <person name="Murat C."/>
            <person name="Sun H."/>
            <person name="Tunlid A."/>
            <person name="Henrissat B."/>
            <person name="Grigoriev I.V."/>
            <person name="Hibbett D.S."/>
            <person name="Martin F."/>
            <person name="Nordberg H.P."/>
            <person name="Cantor M.N."/>
            <person name="Hua S.X."/>
        </authorList>
    </citation>
    <scope>NUCLEOTIDE SEQUENCE [LARGE SCALE GENOMIC DNA]</scope>
    <source>
        <strain evidence="7">h7</strain>
    </source>
</reference>
<sequence>MAYSDFQFPPSTLLYPPASTVQAYLESFTDHFKLRPYIRFNTRVLTTGWDYQRNNKKGRWVVTTSGSSETHEFDLLFVCNGHHNIPRYPSTPGISSWIDSKRAFHSMFFRNPSSVPLPDSRTLKDLTILVVGGGPSGQDIANDLLPFAGRVLHSFASLTYSFPPNLTTPSAIPKPRPTQFVLPPEYDATLPGTVTFEDGSQDQVDFCILATGYQVDFPFFDQGIEPSAVSYPPKFYLPKCLPPQALTTTLDTQKMYNTTYSVFPLARQLLAFPSSLPPGSSNSIPDESLENSKLDAIPKKQPPAPTLAFLGLLVRVVPFPLVEVQARLVVELFAAYSEYEASRSKLEDLDADAHPSAWDWDAEARLAWERYDMLGARFDASIPSNDTASVNMGSMINSTPILDANRHTYIHKQYPRFEPMDQYDYREALESIIGSISPTFTPTRPKRLASHRALYARKGPLREAWRAIVARGEAEAWVRGVGGGAIKREGGGGTDGLESRNHSISPGDLAEEEWVSLMWRILKWWETENAS</sequence>
<dbReference type="AlphaFoldDB" id="A0A0C2Z0Y6"/>
<evidence type="ECO:0008006" key="8">
    <source>
        <dbReference type="Google" id="ProtNLM"/>
    </source>
</evidence>
<keyword evidence="7" id="KW-1185">Reference proteome</keyword>
<dbReference type="STRING" id="686832.A0A0C2Z0Y6"/>
<evidence type="ECO:0000256" key="3">
    <source>
        <dbReference type="ARBA" id="ARBA00022827"/>
    </source>
</evidence>
<dbReference type="InterPro" id="IPR036188">
    <property type="entry name" value="FAD/NAD-bd_sf"/>
</dbReference>
<evidence type="ECO:0000313" key="6">
    <source>
        <dbReference type="EMBL" id="KIM46827.1"/>
    </source>
</evidence>
<dbReference type="InterPro" id="IPR050346">
    <property type="entry name" value="FMO-like"/>
</dbReference>
<evidence type="ECO:0000256" key="4">
    <source>
        <dbReference type="ARBA" id="ARBA00023002"/>
    </source>
</evidence>
<dbReference type="GO" id="GO:0050660">
    <property type="term" value="F:flavin adenine dinucleotide binding"/>
    <property type="evidence" value="ECO:0007669"/>
    <property type="project" value="InterPro"/>
</dbReference>
<dbReference type="Proteomes" id="UP000053424">
    <property type="component" value="Unassembled WGS sequence"/>
</dbReference>
<comment type="similarity">
    <text evidence="1">Belongs to the FMO family.</text>
</comment>
<proteinExistence type="inferred from homology"/>
<keyword evidence="2" id="KW-0285">Flavoprotein</keyword>
<keyword evidence="3" id="KW-0274">FAD</keyword>